<protein>
    <recommendedName>
        <fullName evidence="6 7">Peptidyl-tRNA hydrolase</fullName>
        <shortName evidence="7">Pth</shortName>
        <ecNumber evidence="1 7">3.1.1.29</ecNumber>
    </recommendedName>
</protein>
<evidence type="ECO:0000256" key="8">
    <source>
        <dbReference type="RuleBase" id="RU000673"/>
    </source>
</evidence>
<keyword evidence="11" id="KW-1185">Reference proteome</keyword>
<evidence type="ECO:0000313" key="11">
    <source>
        <dbReference type="Proteomes" id="UP000664628"/>
    </source>
</evidence>
<dbReference type="Proteomes" id="UP000664628">
    <property type="component" value="Unassembled WGS sequence"/>
</dbReference>
<feature type="binding site" evidence="7">
    <location>
        <position position="64"/>
    </location>
    <ligand>
        <name>tRNA</name>
        <dbReference type="ChEBI" id="CHEBI:17843"/>
    </ligand>
</feature>
<evidence type="ECO:0000313" key="10">
    <source>
        <dbReference type="EMBL" id="MBO0949053.1"/>
    </source>
</evidence>
<dbReference type="InterPro" id="IPR001328">
    <property type="entry name" value="Pept_tRNA_hydro"/>
</dbReference>
<dbReference type="NCBIfam" id="TIGR00447">
    <property type="entry name" value="pth"/>
    <property type="match status" value="1"/>
</dbReference>
<evidence type="ECO:0000256" key="2">
    <source>
        <dbReference type="ARBA" id="ARBA00022555"/>
    </source>
</evidence>
<dbReference type="SUPFAM" id="SSF53178">
    <property type="entry name" value="Peptidyl-tRNA hydrolase-like"/>
    <property type="match status" value="1"/>
</dbReference>
<gene>
    <name evidence="7" type="primary">pth</name>
    <name evidence="10" type="ORF">J2I46_10700</name>
</gene>
<evidence type="ECO:0000256" key="1">
    <source>
        <dbReference type="ARBA" id="ARBA00013260"/>
    </source>
</evidence>
<sequence length="186" mass="20951">MKFLIVGLGNIGPEYAMTRHNAGFMVLDRLAAQHGFSFTMNRLAYTATWSYKGKQFVFIKPTTFMNLSGKAVSYYMKQERIPVENILILTDDKDIAFGKLRLKPKGSPGGHNGLRSIDELLGTQEYARLRIGIGNDFSRGRQVDFVLGQFPEDELIQLPDFLDRAGDAALSFCTMGIQHTMNNYNQ</sequence>
<proteinExistence type="inferred from homology"/>
<evidence type="ECO:0000256" key="3">
    <source>
        <dbReference type="ARBA" id="ARBA00022801"/>
    </source>
</evidence>
<evidence type="ECO:0000256" key="4">
    <source>
        <dbReference type="ARBA" id="ARBA00022884"/>
    </source>
</evidence>
<evidence type="ECO:0000256" key="6">
    <source>
        <dbReference type="ARBA" id="ARBA00050038"/>
    </source>
</evidence>
<dbReference type="Gene3D" id="3.40.50.1470">
    <property type="entry name" value="Peptidyl-tRNA hydrolase"/>
    <property type="match status" value="1"/>
</dbReference>
<comment type="function">
    <text evidence="7">Hydrolyzes ribosome-free peptidyl-tRNAs (with 1 or more amino acids incorporated), which drop off the ribosome during protein synthesis, or as a result of ribosome stalling.</text>
</comment>
<keyword evidence="4 7" id="KW-0694">RNA-binding</keyword>
<evidence type="ECO:0000256" key="7">
    <source>
        <dbReference type="HAMAP-Rule" id="MF_00083"/>
    </source>
</evidence>
<evidence type="ECO:0000256" key="9">
    <source>
        <dbReference type="RuleBase" id="RU004320"/>
    </source>
</evidence>
<dbReference type="RefSeq" id="WP_207328987.1">
    <property type="nucleotide sequence ID" value="NZ_JAFMYW010000002.1"/>
</dbReference>
<dbReference type="EMBL" id="JAFMYW010000002">
    <property type="protein sequence ID" value="MBO0949053.1"/>
    <property type="molecule type" value="Genomic_DNA"/>
</dbReference>
<feature type="binding site" evidence="7">
    <location>
        <position position="112"/>
    </location>
    <ligand>
        <name>tRNA</name>
        <dbReference type="ChEBI" id="CHEBI:17843"/>
    </ligand>
</feature>
<comment type="similarity">
    <text evidence="5 7 9">Belongs to the PTH family.</text>
</comment>
<keyword evidence="3 7" id="KW-0378">Hydrolase</keyword>
<comment type="catalytic activity">
    <reaction evidence="7 8">
        <text>an N-acyl-L-alpha-aminoacyl-tRNA + H2O = an N-acyl-L-amino acid + a tRNA + H(+)</text>
        <dbReference type="Rhea" id="RHEA:54448"/>
        <dbReference type="Rhea" id="RHEA-COMP:10123"/>
        <dbReference type="Rhea" id="RHEA-COMP:13883"/>
        <dbReference type="ChEBI" id="CHEBI:15377"/>
        <dbReference type="ChEBI" id="CHEBI:15378"/>
        <dbReference type="ChEBI" id="CHEBI:59874"/>
        <dbReference type="ChEBI" id="CHEBI:78442"/>
        <dbReference type="ChEBI" id="CHEBI:138191"/>
        <dbReference type="EC" id="3.1.1.29"/>
    </reaction>
</comment>
<feature type="binding site" evidence="7">
    <location>
        <position position="15"/>
    </location>
    <ligand>
        <name>tRNA</name>
        <dbReference type="ChEBI" id="CHEBI:17843"/>
    </ligand>
</feature>
<dbReference type="InterPro" id="IPR036416">
    <property type="entry name" value="Pept_tRNA_hydro_sf"/>
</dbReference>
<reference evidence="10 11" key="1">
    <citation type="submission" date="2021-03" db="EMBL/GenBank/DDBJ databases">
        <title>Fibrella sp. HMF5405 genome sequencing and assembly.</title>
        <authorList>
            <person name="Kang H."/>
            <person name="Kim H."/>
            <person name="Bae S."/>
            <person name="Joh K."/>
        </authorList>
    </citation>
    <scope>NUCLEOTIDE SEQUENCE [LARGE SCALE GENOMIC DNA]</scope>
    <source>
        <strain evidence="10 11">HMF5405</strain>
    </source>
</reference>
<dbReference type="PROSITE" id="PS01195">
    <property type="entry name" value="PEPT_TRNA_HYDROL_1"/>
    <property type="match status" value="1"/>
</dbReference>
<organism evidence="10 11">
    <name type="scientific">Fibrella forsythiae</name>
    <dbReference type="NCBI Taxonomy" id="2817061"/>
    <lineage>
        <taxon>Bacteria</taxon>
        <taxon>Pseudomonadati</taxon>
        <taxon>Bacteroidota</taxon>
        <taxon>Cytophagia</taxon>
        <taxon>Cytophagales</taxon>
        <taxon>Spirosomataceae</taxon>
        <taxon>Fibrella</taxon>
    </lineage>
</organism>
<dbReference type="EC" id="3.1.1.29" evidence="1 7"/>
<feature type="site" description="Discriminates between blocked and unblocked aminoacyl-tRNA" evidence="7">
    <location>
        <position position="10"/>
    </location>
</feature>
<dbReference type="HAMAP" id="MF_00083">
    <property type="entry name" value="Pept_tRNA_hydro_bact"/>
    <property type="match status" value="1"/>
</dbReference>
<dbReference type="PROSITE" id="PS01196">
    <property type="entry name" value="PEPT_TRNA_HYDROL_2"/>
    <property type="match status" value="1"/>
</dbReference>
<dbReference type="PANTHER" id="PTHR17224:SF1">
    <property type="entry name" value="PEPTIDYL-TRNA HYDROLASE"/>
    <property type="match status" value="1"/>
</dbReference>
<keyword evidence="2 7" id="KW-0820">tRNA-binding</keyword>
<feature type="binding site" evidence="7">
    <location>
        <position position="66"/>
    </location>
    <ligand>
        <name>tRNA</name>
        <dbReference type="ChEBI" id="CHEBI:17843"/>
    </ligand>
</feature>
<feature type="site" description="Stabilizes the basic form of H active site to accept a proton" evidence="7">
    <location>
        <position position="91"/>
    </location>
</feature>
<comment type="subunit">
    <text evidence="7">Monomer.</text>
</comment>
<comment type="subcellular location">
    <subcellularLocation>
        <location evidence="7">Cytoplasm</location>
    </subcellularLocation>
</comment>
<dbReference type="GO" id="GO:0004045">
    <property type="term" value="F:peptidyl-tRNA hydrolase activity"/>
    <property type="evidence" value="ECO:0007669"/>
    <property type="project" value="UniProtKB-EC"/>
</dbReference>
<dbReference type="CDD" id="cd00462">
    <property type="entry name" value="PTH"/>
    <property type="match status" value="1"/>
</dbReference>
<comment type="function">
    <text evidence="7">Catalyzes the release of premature peptidyl moieties from peptidyl-tRNA molecules trapped in stalled 50S ribosomal subunits, and thus maintains levels of free tRNAs and 50S ribosomes.</text>
</comment>
<dbReference type="InterPro" id="IPR018171">
    <property type="entry name" value="Pept_tRNA_hydro_CS"/>
</dbReference>
<dbReference type="Pfam" id="PF01195">
    <property type="entry name" value="Pept_tRNA_hydro"/>
    <property type="match status" value="1"/>
</dbReference>
<feature type="active site" description="Proton acceptor" evidence="7">
    <location>
        <position position="20"/>
    </location>
</feature>
<dbReference type="PANTHER" id="PTHR17224">
    <property type="entry name" value="PEPTIDYL-TRNA HYDROLASE"/>
    <property type="match status" value="1"/>
</dbReference>
<comment type="caution">
    <text evidence="10">The sequence shown here is derived from an EMBL/GenBank/DDBJ whole genome shotgun (WGS) entry which is preliminary data.</text>
</comment>
<keyword evidence="7" id="KW-0963">Cytoplasm</keyword>
<evidence type="ECO:0000256" key="5">
    <source>
        <dbReference type="ARBA" id="ARBA00038063"/>
    </source>
</evidence>
<name>A0ABS3JGD4_9BACT</name>
<accession>A0ABS3JGD4</accession>